<dbReference type="InterPro" id="IPR011051">
    <property type="entry name" value="RmlC_Cupin_sf"/>
</dbReference>
<dbReference type="InterPro" id="IPR013096">
    <property type="entry name" value="Cupin_2"/>
</dbReference>
<dbReference type="Proteomes" id="UP000487268">
    <property type="component" value="Unassembled WGS sequence"/>
</dbReference>
<dbReference type="Pfam" id="PF07883">
    <property type="entry name" value="Cupin_2"/>
    <property type="match status" value="1"/>
</dbReference>
<proteinExistence type="predicted"/>
<evidence type="ECO:0000313" key="2">
    <source>
        <dbReference type="EMBL" id="MQY06622.1"/>
    </source>
</evidence>
<dbReference type="PANTHER" id="PTHR36440">
    <property type="entry name" value="PUTATIVE (AFU_ORTHOLOGUE AFUA_8G07350)-RELATED"/>
    <property type="match status" value="1"/>
</dbReference>
<accession>A0A7K0C0M3</accession>
<dbReference type="EMBL" id="WEGH01000003">
    <property type="protein sequence ID" value="MQY06622.1"/>
    <property type="molecule type" value="Genomic_DNA"/>
</dbReference>
<dbReference type="PANTHER" id="PTHR36440:SF1">
    <property type="entry name" value="PUTATIVE (AFU_ORTHOLOGUE AFUA_8G07350)-RELATED"/>
    <property type="match status" value="1"/>
</dbReference>
<gene>
    <name evidence="2" type="ORF">ACRB68_47170</name>
</gene>
<comment type="caution">
    <text evidence="2">The sequence shown here is derived from an EMBL/GenBank/DDBJ whole genome shotgun (WGS) entry which is preliminary data.</text>
</comment>
<dbReference type="AlphaFoldDB" id="A0A7K0C0M3"/>
<dbReference type="InterPro" id="IPR014710">
    <property type="entry name" value="RmlC-like_jellyroll"/>
</dbReference>
<evidence type="ECO:0000259" key="1">
    <source>
        <dbReference type="Pfam" id="PF07883"/>
    </source>
</evidence>
<feature type="domain" description="Cupin type-2" evidence="1">
    <location>
        <begin position="2"/>
        <end position="46"/>
    </location>
</feature>
<name>A0A7K0C0M3_9ACTN</name>
<sequence length="93" mass="9782">MLAGEMRFYLGGTRATVGEGGLVVVPPGLPHAFGAAAGTPADVLAVLTPGVERFECFRRLGRIGAGAEAFADLLPDQERFDGHFLDVPDWRAG</sequence>
<reference evidence="2 3" key="1">
    <citation type="submission" date="2019-10" db="EMBL/GenBank/DDBJ databases">
        <title>Actinomadura rubteroloni sp. nov. and Actinomadura macrotermitis sp. nov., isolated from the gut of fungus growing-termite Macrotermes natalensis.</title>
        <authorList>
            <person name="Benndorf R."/>
            <person name="Martin K."/>
            <person name="Kuefner M."/>
            <person name="De Beer W."/>
            <person name="Kaster A.-K."/>
            <person name="Vollmers J."/>
            <person name="Poulsen M."/>
            <person name="Beemelmanns C."/>
        </authorList>
    </citation>
    <scope>NUCLEOTIDE SEQUENCE [LARGE SCALE GENOMIC DNA]</scope>
    <source>
        <strain evidence="2 3">RB68</strain>
    </source>
</reference>
<protein>
    <recommendedName>
        <fullName evidence="1">Cupin type-2 domain-containing protein</fullName>
    </recommendedName>
</protein>
<dbReference type="Gene3D" id="2.60.120.10">
    <property type="entry name" value="Jelly Rolls"/>
    <property type="match status" value="1"/>
</dbReference>
<keyword evidence="3" id="KW-1185">Reference proteome</keyword>
<dbReference type="SUPFAM" id="SSF51182">
    <property type="entry name" value="RmlC-like cupins"/>
    <property type="match status" value="1"/>
</dbReference>
<evidence type="ECO:0000313" key="3">
    <source>
        <dbReference type="Proteomes" id="UP000487268"/>
    </source>
</evidence>
<dbReference type="InterPro" id="IPR053146">
    <property type="entry name" value="QDO-like"/>
</dbReference>
<organism evidence="2 3">
    <name type="scientific">Actinomadura macrotermitis</name>
    <dbReference type="NCBI Taxonomy" id="2585200"/>
    <lineage>
        <taxon>Bacteria</taxon>
        <taxon>Bacillati</taxon>
        <taxon>Actinomycetota</taxon>
        <taxon>Actinomycetes</taxon>
        <taxon>Streptosporangiales</taxon>
        <taxon>Thermomonosporaceae</taxon>
        <taxon>Actinomadura</taxon>
    </lineage>
</organism>